<dbReference type="AlphaFoldDB" id="A0A7J7NZY8"/>
<organism evidence="2 3">
    <name type="scientific">Kingdonia uniflora</name>
    <dbReference type="NCBI Taxonomy" id="39325"/>
    <lineage>
        <taxon>Eukaryota</taxon>
        <taxon>Viridiplantae</taxon>
        <taxon>Streptophyta</taxon>
        <taxon>Embryophyta</taxon>
        <taxon>Tracheophyta</taxon>
        <taxon>Spermatophyta</taxon>
        <taxon>Magnoliopsida</taxon>
        <taxon>Ranunculales</taxon>
        <taxon>Circaeasteraceae</taxon>
        <taxon>Kingdonia</taxon>
    </lineage>
</organism>
<comment type="caution">
    <text evidence="2">The sequence shown here is derived from an EMBL/GenBank/DDBJ whole genome shotgun (WGS) entry which is preliminary data.</text>
</comment>
<accession>A0A7J7NZY8</accession>
<dbReference type="PANTHER" id="PTHR38355">
    <property type="entry name" value="OS06G0149500 PROTEIN"/>
    <property type="match status" value="1"/>
</dbReference>
<dbReference type="EMBL" id="JACGCM010000393">
    <property type="protein sequence ID" value="KAF6172751.1"/>
    <property type="molecule type" value="Genomic_DNA"/>
</dbReference>
<dbReference type="OrthoDB" id="1857819at2759"/>
<gene>
    <name evidence="2" type="ORF">GIB67_000809</name>
</gene>
<keyword evidence="1" id="KW-0175">Coiled coil</keyword>
<reference evidence="2 3" key="1">
    <citation type="journal article" date="2020" name="IScience">
        <title>Genome Sequencing of the Endangered Kingdonia uniflora (Circaeasteraceae, Ranunculales) Reveals Potential Mechanisms of Evolutionary Specialization.</title>
        <authorList>
            <person name="Sun Y."/>
            <person name="Deng T."/>
            <person name="Zhang A."/>
            <person name="Moore M.J."/>
            <person name="Landis J.B."/>
            <person name="Lin N."/>
            <person name="Zhang H."/>
            <person name="Zhang X."/>
            <person name="Huang J."/>
            <person name="Zhang X."/>
            <person name="Sun H."/>
            <person name="Wang H."/>
        </authorList>
    </citation>
    <scope>NUCLEOTIDE SEQUENCE [LARGE SCALE GENOMIC DNA]</scope>
    <source>
        <strain evidence="2">TB1705</strain>
        <tissue evidence="2">Leaf</tissue>
    </source>
</reference>
<dbReference type="Proteomes" id="UP000541444">
    <property type="component" value="Unassembled WGS sequence"/>
</dbReference>
<protein>
    <submittedName>
        <fullName evidence="2">Uncharacterized protein</fullName>
    </submittedName>
</protein>
<dbReference type="GO" id="GO:0005739">
    <property type="term" value="C:mitochondrion"/>
    <property type="evidence" value="ECO:0007669"/>
    <property type="project" value="TreeGrafter"/>
</dbReference>
<proteinExistence type="predicted"/>
<name>A0A7J7NZY8_9MAGN</name>
<feature type="coiled-coil region" evidence="1">
    <location>
        <begin position="35"/>
        <end position="62"/>
    </location>
</feature>
<keyword evidence="3" id="KW-1185">Reference proteome</keyword>
<evidence type="ECO:0000313" key="2">
    <source>
        <dbReference type="EMBL" id="KAF6172751.1"/>
    </source>
</evidence>
<evidence type="ECO:0000313" key="3">
    <source>
        <dbReference type="Proteomes" id="UP000541444"/>
    </source>
</evidence>
<dbReference type="PANTHER" id="PTHR38355:SF1">
    <property type="entry name" value="OS06G0149500 PROTEIN"/>
    <property type="match status" value="1"/>
</dbReference>
<evidence type="ECO:0000256" key="1">
    <source>
        <dbReference type="SAM" id="Coils"/>
    </source>
</evidence>
<sequence>MEWVEKTMLGRGSKSNNMLINTFLVGAFVALSIRSLNQQREIESHEAEKDSLLNTNKSIKRTIWDWKQQLFAEAEAEAGTNLVFVPLARQAIYGELPTTKVQGKKTQPHTLGLLAIDCLDEFEIWVILMMGFFIFCVFD</sequence>